<dbReference type="CDD" id="cd02440">
    <property type="entry name" value="AdoMet_MTases"/>
    <property type="match status" value="1"/>
</dbReference>
<dbReference type="GO" id="GO:0032259">
    <property type="term" value="P:methylation"/>
    <property type="evidence" value="ECO:0007669"/>
    <property type="project" value="UniProtKB-KW"/>
</dbReference>
<organism evidence="2 3">
    <name type="scientific">Actinophytocola xinjiangensis</name>
    <dbReference type="NCBI Taxonomy" id="485602"/>
    <lineage>
        <taxon>Bacteria</taxon>
        <taxon>Bacillati</taxon>
        <taxon>Actinomycetota</taxon>
        <taxon>Actinomycetes</taxon>
        <taxon>Pseudonocardiales</taxon>
        <taxon>Pseudonocardiaceae</taxon>
    </lineage>
</organism>
<dbReference type="GO" id="GO:0008757">
    <property type="term" value="F:S-adenosylmethionine-dependent methyltransferase activity"/>
    <property type="evidence" value="ECO:0007669"/>
    <property type="project" value="InterPro"/>
</dbReference>
<keyword evidence="3" id="KW-1185">Reference proteome</keyword>
<dbReference type="Proteomes" id="UP000185696">
    <property type="component" value="Unassembled WGS sequence"/>
</dbReference>
<dbReference type="InterPro" id="IPR029063">
    <property type="entry name" value="SAM-dependent_MTases_sf"/>
</dbReference>
<feature type="domain" description="Methyltransferase type 11" evidence="1">
    <location>
        <begin position="40"/>
        <end position="134"/>
    </location>
</feature>
<proteinExistence type="predicted"/>
<dbReference type="Pfam" id="PF08241">
    <property type="entry name" value="Methyltransf_11"/>
    <property type="match status" value="1"/>
</dbReference>
<evidence type="ECO:0000313" key="3">
    <source>
        <dbReference type="Proteomes" id="UP000185696"/>
    </source>
</evidence>
<name>A0A7Z0WPY1_9PSEU</name>
<gene>
    <name evidence="2" type="ORF">BLA60_08855</name>
</gene>
<dbReference type="RefSeq" id="WP_075132307.1">
    <property type="nucleotide sequence ID" value="NZ_MSIF01000003.1"/>
</dbReference>
<keyword evidence="2" id="KW-0489">Methyltransferase</keyword>
<accession>A0A7Z0WPY1</accession>
<dbReference type="Gene3D" id="3.40.50.150">
    <property type="entry name" value="Vaccinia Virus protein VP39"/>
    <property type="match status" value="1"/>
</dbReference>
<dbReference type="PANTHER" id="PTHR43591:SF110">
    <property type="entry name" value="RHODANESE DOMAIN-CONTAINING PROTEIN"/>
    <property type="match status" value="1"/>
</dbReference>
<evidence type="ECO:0000313" key="2">
    <source>
        <dbReference type="EMBL" id="OLF12118.1"/>
    </source>
</evidence>
<sequence length="188" mass="20963">MPMNAVHRRLCRSDSWAQRMRAQVLPWAMRDVPLDGRRVLELGPGYGITSTWLLEQGAQLTAVEVDPDLARALREQFGERIDVREGDGAQLPFDDGSFDVVVCYTMLHHVPSPAQQDRLFGEAARVLGSGGTFAGSDSRLSLRFRLLHIGDTMVPVDPDLLPERLRAAGFRDAKTSLGGRSYRFRATR</sequence>
<evidence type="ECO:0000259" key="1">
    <source>
        <dbReference type="Pfam" id="PF08241"/>
    </source>
</evidence>
<keyword evidence="2" id="KW-0808">Transferase</keyword>
<dbReference type="PANTHER" id="PTHR43591">
    <property type="entry name" value="METHYLTRANSFERASE"/>
    <property type="match status" value="1"/>
</dbReference>
<comment type="caution">
    <text evidence="2">The sequence shown here is derived from an EMBL/GenBank/DDBJ whole genome shotgun (WGS) entry which is preliminary data.</text>
</comment>
<dbReference type="InterPro" id="IPR013216">
    <property type="entry name" value="Methyltransf_11"/>
</dbReference>
<dbReference type="SUPFAM" id="SSF53335">
    <property type="entry name" value="S-adenosyl-L-methionine-dependent methyltransferases"/>
    <property type="match status" value="1"/>
</dbReference>
<reference evidence="2 3" key="1">
    <citation type="submission" date="2016-12" db="EMBL/GenBank/DDBJ databases">
        <title>The draft genome sequence of Actinophytocola xinjiangensis.</title>
        <authorList>
            <person name="Wang W."/>
            <person name="Yuan L."/>
        </authorList>
    </citation>
    <scope>NUCLEOTIDE SEQUENCE [LARGE SCALE GENOMIC DNA]</scope>
    <source>
        <strain evidence="2 3">CGMCC 4.4663</strain>
    </source>
</reference>
<protein>
    <submittedName>
        <fullName evidence="2">SAM-dependent methyltransferase</fullName>
    </submittedName>
</protein>
<dbReference type="AlphaFoldDB" id="A0A7Z0WPY1"/>
<dbReference type="EMBL" id="MSIF01000003">
    <property type="protein sequence ID" value="OLF12118.1"/>
    <property type="molecule type" value="Genomic_DNA"/>
</dbReference>
<dbReference type="OrthoDB" id="9805171at2"/>